<name>A0ABT4B4Q4_9ACTN</name>
<proteinExistence type="predicted"/>
<dbReference type="SUPFAM" id="SSF53335">
    <property type="entry name" value="S-adenosyl-L-methionine-dependent methyltransferases"/>
    <property type="match status" value="1"/>
</dbReference>
<dbReference type="InterPro" id="IPR029063">
    <property type="entry name" value="SAM-dependent_MTases_sf"/>
</dbReference>
<evidence type="ECO:0000313" key="2">
    <source>
        <dbReference type="Proteomes" id="UP001151002"/>
    </source>
</evidence>
<dbReference type="EMBL" id="JAPNTZ010000009">
    <property type="protein sequence ID" value="MCY1141489.1"/>
    <property type="molecule type" value="Genomic_DNA"/>
</dbReference>
<dbReference type="GO" id="GO:0032259">
    <property type="term" value="P:methylation"/>
    <property type="evidence" value="ECO:0007669"/>
    <property type="project" value="UniProtKB-KW"/>
</dbReference>
<keyword evidence="2" id="KW-1185">Reference proteome</keyword>
<reference evidence="1" key="1">
    <citation type="submission" date="2022-11" db="EMBL/GenBank/DDBJ databases">
        <authorList>
            <person name="Somphong A."/>
            <person name="Phongsopitanun W."/>
        </authorList>
    </citation>
    <scope>NUCLEOTIDE SEQUENCE</scope>
    <source>
        <strain evidence="1">Pm04-4</strain>
    </source>
</reference>
<gene>
    <name evidence="1" type="ORF">OWR29_26125</name>
</gene>
<dbReference type="Pfam" id="PF04672">
    <property type="entry name" value="Methyltransf_19"/>
    <property type="match status" value="1"/>
</dbReference>
<protein>
    <submittedName>
        <fullName evidence="1">SAM-dependent methyltransferase</fullName>
        <ecNumber evidence="1">2.1.1.-</ecNumber>
    </submittedName>
</protein>
<organism evidence="1 2">
    <name type="scientific">Paractinoplanes pyxinae</name>
    <dbReference type="NCBI Taxonomy" id="2997416"/>
    <lineage>
        <taxon>Bacteria</taxon>
        <taxon>Bacillati</taxon>
        <taxon>Actinomycetota</taxon>
        <taxon>Actinomycetes</taxon>
        <taxon>Micromonosporales</taxon>
        <taxon>Micromonosporaceae</taxon>
        <taxon>Paractinoplanes</taxon>
    </lineage>
</organism>
<accession>A0ABT4B4Q4</accession>
<comment type="caution">
    <text evidence="1">The sequence shown here is derived from an EMBL/GenBank/DDBJ whole genome shotgun (WGS) entry which is preliminary data.</text>
</comment>
<keyword evidence="1" id="KW-0489">Methyltransferase</keyword>
<dbReference type="EC" id="2.1.1.-" evidence="1"/>
<dbReference type="RefSeq" id="WP_267565873.1">
    <property type="nucleotide sequence ID" value="NZ_JAPNTZ010000009.1"/>
</dbReference>
<dbReference type="PIRSF" id="PIRSF017393">
    <property type="entry name" value="MTase_SAV2177"/>
    <property type="match status" value="1"/>
</dbReference>
<dbReference type="InterPro" id="IPR006764">
    <property type="entry name" value="SAM_dep_MeTrfase_SAV2177_type"/>
</dbReference>
<sequence>MTGVDQTTPDPARRYNVLLGGKDNFAADRESAAAIQKEFSSVAVAARENRAFMLRAVHHLAADRGIRQFLDIGVGMPMATNLHEVAQRVDPACRILYVDHEPMVAAHARALLTSTPEGKVAFAEADLRDPDTILDHARTGDTLDMNQPIALVLAAVLHFCTDQDDPYAAVRTLVDALPSGSYLVISHATFDPLPDDVRASLTALAAPGAGHGPFQARTRAQVATFFDGLDIEEPGIVSTVDWHPNREPRAEGEPHHAICYAAIGKRP</sequence>
<dbReference type="Gene3D" id="3.40.50.150">
    <property type="entry name" value="Vaccinia Virus protein VP39"/>
    <property type="match status" value="1"/>
</dbReference>
<keyword evidence="1" id="KW-0808">Transferase</keyword>
<evidence type="ECO:0000313" key="1">
    <source>
        <dbReference type="EMBL" id="MCY1141489.1"/>
    </source>
</evidence>
<dbReference type="Proteomes" id="UP001151002">
    <property type="component" value="Unassembled WGS sequence"/>
</dbReference>
<dbReference type="GO" id="GO:0008168">
    <property type="term" value="F:methyltransferase activity"/>
    <property type="evidence" value="ECO:0007669"/>
    <property type="project" value="UniProtKB-KW"/>
</dbReference>